<proteinExistence type="inferred from homology"/>
<dbReference type="GO" id="GO:0008360">
    <property type="term" value="P:regulation of cell shape"/>
    <property type="evidence" value="ECO:0007669"/>
    <property type="project" value="UniProtKB-KW"/>
</dbReference>
<reference evidence="21" key="1">
    <citation type="submission" date="2015-08" db="EMBL/GenBank/DDBJ databases">
        <title>Comparative genomics of the Campylobacter concisus group.</title>
        <authorList>
            <person name="Miller W.G."/>
            <person name="Yee E."/>
            <person name="Chapman M.H."/>
            <person name="Huynh S."/>
            <person name="Bono J.L."/>
            <person name="On S.L.W."/>
            <person name="St Leger J."/>
            <person name="Foster G."/>
            <person name="Parker C.T."/>
        </authorList>
    </citation>
    <scope>NUCLEOTIDE SEQUENCE [LARGE SCALE GENOMIC DNA]</scope>
    <source>
        <strain evidence="21">ATCC 33237</strain>
    </source>
</reference>
<evidence type="ECO:0000256" key="10">
    <source>
        <dbReference type="ARBA" id="ARBA00022801"/>
    </source>
</evidence>
<dbReference type="InterPro" id="IPR012338">
    <property type="entry name" value="Beta-lactam/transpept-like"/>
</dbReference>
<dbReference type="GeneID" id="28662916"/>
<feature type="domain" description="Glycosyl transferase family 51" evidence="19">
    <location>
        <begin position="49"/>
        <end position="223"/>
    </location>
</feature>
<sequence>MKYILAFIFIVAISLGGAFLYFYSQVRFDAYAIIDYKPKLTTQIFDRNNELIANIFEENRIYVKYNDIPPRVIEALVAIEDTSYFEHGGINVEAMARAAIKDIKARKLVEGASTLTQQLIKNLALSREKKFTRKIKEIVLAMKLESELSKEDIIERYLNHVYFGHGYYGIKTAAEGYFRKELNELSIKEVAMLVGLPKAPSTYDPTKHLDLSLSRANRVLERMYSIGWINEDEYRKGVLEEPAVFDDTLTRNKAPYVVDEIIKEASKKFDDIKTGGYKIQSTVDLNVQKIAQEALVYGYNEILKRDKKANPEMLNGAIVVTHPQSGQILALIGGIDYAKSSYNRATQSKRQPGSSFKPFIYQIALDNGYSVVSQVADIARTFDMGNGKEWTPKNYSGGFQGYITIKSAITQSRNLATINLLNDLGLSSVRKQLTDMGFNDIPENLSIALGSFGISPLDFAKFYSMFPNEGEMVEPTLIKHIENSFGASMDYEPQRKQVLKPEQAFLMTTLLQNVVNNGTGRNAKINGIQIAGKTGTTNNNIDAWFCGYSPDIEAIIWYGNDDNSPMKKIEGGGRTAAPVFKKFMEGYIKLYPTLRRAFEQPDGVYKGYYGGSDEYYTNDSPLPQNIPANDIIQDQENDGLLF</sequence>
<dbReference type="Gene3D" id="3.40.710.10">
    <property type="entry name" value="DD-peptidase/beta-lactamase superfamily"/>
    <property type="match status" value="1"/>
</dbReference>
<keyword evidence="13" id="KW-0472">Membrane</keyword>
<dbReference type="AlphaFoldDB" id="A0A0M4SHV8"/>
<evidence type="ECO:0000256" key="17">
    <source>
        <dbReference type="ARBA" id="ARBA00049902"/>
    </source>
</evidence>
<evidence type="ECO:0000256" key="3">
    <source>
        <dbReference type="ARBA" id="ARBA00007090"/>
    </source>
</evidence>
<protein>
    <submittedName>
        <fullName evidence="20">Penicillin-binding protein 1A</fullName>
        <ecNumber evidence="20">2.4.1.129</ecNumber>
        <ecNumber evidence="20">3.4.-.-</ecNumber>
    </submittedName>
</protein>
<dbReference type="GO" id="GO:0008955">
    <property type="term" value="F:peptidoglycan glycosyltransferase activity"/>
    <property type="evidence" value="ECO:0007669"/>
    <property type="project" value="UniProtKB-EC"/>
</dbReference>
<evidence type="ECO:0000256" key="5">
    <source>
        <dbReference type="ARBA" id="ARBA00022475"/>
    </source>
</evidence>
<dbReference type="GO" id="GO:0071555">
    <property type="term" value="P:cell wall organization"/>
    <property type="evidence" value="ECO:0007669"/>
    <property type="project" value="UniProtKB-KW"/>
</dbReference>
<dbReference type="GO" id="GO:0006508">
    <property type="term" value="P:proteolysis"/>
    <property type="evidence" value="ECO:0007669"/>
    <property type="project" value="UniProtKB-KW"/>
</dbReference>
<keyword evidence="6" id="KW-0121">Carboxypeptidase</keyword>
<evidence type="ECO:0000256" key="1">
    <source>
        <dbReference type="ARBA" id="ARBA00004236"/>
    </source>
</evidence>
<dbReference type="InterPro" id="IPR036950">
    <property type="entry name" value="PBP_transglycosylase"/>
</dbReference>
<evidence type="ECO:0000256" key="14">
    <source>
        <dbReference type="ARBA" id="ARBA00023268"/>
    </source>
</evidence>
<keyword evidence="14" id="KW-0511">Multifunctional enzyme</keyword>
<organism evidence="20 21">
    <name type="scientific">Campylobacter concisus</name>
    <dbReference type="NCBI Taxonomy" id="199"/>
    <lineage>
        <taxon>Bacteria</taxon>
        <taxon>Pseudomonadati</taxon>
        <taxon>Campylobacterota</taxon>
        <taxon>Epsilonproteobacteria</taxon>
        <taxon>Campylobacterales</taxon>
        <taxon>Campylobacteraceae</taxon>
        <taxon>Campylobacter</taxon>
    </lineage>
</organism>
<dbReference type="InterPro" id="IPR023346">
    <property type="entry name" value="Lysozyme-like_dom_sf"/>
</dbReference>
<dbReference type="SUPFAM" id="SSF53955">
    <property type="entry name" value="Lysozyme-like"/>
    <property type="match status" value="1"/>
</dbReference>
<dbReference type="GO" id="GO:0005886">
    <property type="term" value="C:plasma membrane"/>
    <property type="evidence" value="ECO:0007669"/>
    <property type="project" value="UniProtKB-SubCell"/>
</dbReference>
<evidence type="ECO:0000256" key="6">
    <source>
        <dbReference type="ARBA" id="ARBA00022645"/>
    </source>
</evidence>
<dbReference type="Pfam" id="PF00905">
    <property type="entry name" value="Transpeptidase"/>
    <property type="match status" value="1"/>
</dbReference>
<dbReference type="PANTHER" id="PTHR32282:SF11">
    <property type="entry name" value="PENICILLIN-BINDING PROTEIN 1B"/>
    <property type="match status" value="1"/>
</dbReference>
<evidence type="ECO:0000256" key="2">
    <source>
        <dbReference type="ARBA" id="ARBA00004752"/>
    </source>
</evidence>
<dbReference type="Proteomes" id="UP000066049">
    <property type="component" value="Chromosome"/>
</dbReference>
<evidence type="ECO:0000256" key="13">
    <source>
        <dbReference type="ARBA" id="ARBA00023136"/>
    </source>
</evidence>
<dbReference type="Gene3D" id="1.10.3810.10">
    <property type="entry name" value="Biosynthetic peptidoglycan transglycosylase-like"/>
    <property type="match status" value="1"/>
</dbReference>
<dbReference type="GO" id="GO:0009252">
    <property type="term" value="P:peptidoglycan biosynthetic process"/>
    <property type="evidence" value="ECO:0007669"/>
    <property type="project" value="UniProtKB-UniPathway"/>
</dbReference>
<evidence type="ECO:0000256" key="16">
    <source>
        <dbReference type="ARBA" id="ARBA00034000"/>
    </source>
</evidence>
<feature type="domain" description="Penicillin-binding protein transpeptidase" evidence="18">
    <location>
        <begin position="316"/>
        <end position="585"/>
    </location>
</feature>
<evidence type="ECO:0000259" key="18">
    <source>
        <dbReference type="Pfam" id="PF00905"/>
    </source>
</evidence>
<dbReference type="EC" id="2.4.1.129" evidence="20"/>
<dbReference type="InterPro" id="IPR001264">
    <property type="entry name" value="Glyco_trans_51"/>
</dbReference>
<gene>
    <name evidence="20" type="primary">pbpA</name>
    <name evidence="20" type="ORF">CCON33237_1241</name>
</gene>
<dbReference type="GO" id="GO:0009002">
    <property type="term" value="F:serine-type D-Ala-D-Ala carboxypeptidase activity"/>
    <property type="evidence" value="ECO:0007669"/>
    <property type="project" value="UniProtKB-EC"/>
</dbReference>
<dbReference type="PATRIC" id="fig|199.248.peg.1276"/>
<dbReference type="UniPathway" id="UPA00219"/>
<comment type="catalytic activity">
    <reaction evidence="16">
        <text>Preferential cleavage: (Ac)2-L-Lys-D-Ala-|-D-Ala. Also transpeptidation of peptidyl-alanyl moieties that are N-acyl substituents of D-alanine.</text>
        <dbReference type="EC" id="3.4.16.4"/>
    </reaction>
</comment>
<evidence type="ECO:0000313" key="20">
    <source>
        <dbReference type="EMBL" id="ALF47903.1"/>
    </source>
</evidence>
<evidence type="ECO:0000256" key="4">
    <source>
        <dbReference type="ARBA" id="ARBA00007739"/>
    </source>
</evidence>
<keyword evidence="11" id="KW-0133">Cell shape</keyword>
<accession>A0A0M4SHV8</accession>
<evidence type="ECO:0000256" key="12">
    <source>
        <dbReference type="ARBA" id="ARBA00022984"/>
    </source>
</evidence>
<dbReference type="SUPFAM" id="SSF56601">
    <property type="entry name" value="beta-lactamase/transpeptidase-like"/>
    <property type="match status" value="1"/>
</dbReference>
<comment type="similarity">
    <text evidence="4">In the N-terminal section; belongs to the glycosyltransferase 51 family.</text>
</comment>
<dbReference type="EC" id="3.4.-.-" evidence="20"/>
<keyword evidence="8 20" id="KW-0328">Glycosyltransferase</keyword>
<dbReference type="InterPro" id="IPR001460">
    <property type="entry name" value="PCN-bd_Tpept"/>
</dbReference>
<dbReference type="NCBIfam" id="TIGR02074">
    <property type="entry name" value="PBP_1a_fam"/>
    <property type="match status" value="1"/>
</dbReference>
<dbReference type="KEGG" id="ccoc:CCON33237_1241"/>
<evidence type="ECO:0000256" key="7">
    <source>
        <dbReference type="ARBA" id="ARBA00022670"/>
    </source>
</evidence>
<dbReference type="EMBL" id="CP012541">
    <property type="protein sequence ID" value="ALF47903.1"/>
    <property type="molecule type" value="Genomic_DNA"/>
</dbReference>
<dbReference type="PANTHER" id="PTHR32282">
    <property type="entry name" value="BINDING PROTEIN TRANSPEPTIDASE, PUTATIVE-RELATED"/>
    <property type="match status" value="1"/>
</dbReference>
<keyword evidence="12" id="KW-0573">Peptidoglycan synthesis</keyword>
<dbReference type="RefSeq" id="WP_054196865.1">
    <property type="nucleotide sequence ID" value="NZ_CABPUF010000005.1"/>
</dbReference>
<evidence type="ECO:0000256" key="15">
    <source>
        <dbReference type="ARBA" id="ARBA00023316"/>
    </source>
</evidence>
<dbReference type="GO" id="GO:0008658">
    <property type="term" value="F:penicillin binding"/>
    <property type="evidence" value="ECO:0007669"/>
    <property type="project" value="InterPro"/>
</dbReference>
<keyword evidence="9 20" id="KW-0808">Transferase</keyword>
<comment type="subcellular location">
    <subcellularLocation>
        <location evidence="1">Cell membrane</location>
    </subcellularLocation>
</comment>
<evidence type="ECO:0000256" key="9">
    <source>
        <dbReference type="ARBA" id="ARBA00022679"/>
    </source>
</evidence>
<keyword evidence="5" id="KW-1003">Cell membrane</keyword>
<comment type="similarity">
    <text evidence="3">In the C-terminal section; belongs to the transpeptidase family.</text>
</comment>
<name>A0A0M4SHV8_9BACT</name>
<keyword evidence="10 20" id="KW-0378">Hydrolase</keyword>
<evidence type="ECO:0000256" key="11">
    <source>
        <dbReference type="ARBA" id="ARBA00022960"/>
    </source>
</evidence>
<keyword evidence="15" id="KW-0961">Cell wall biogenesis/degradation</keyword>
<comment type="catalytic activity">
    <reaction evidence="17">
        <text>[GlcNAc-(1-&gt;4)-Mur2Ac(oyl-L-Ala-gamma-D-Glu-L-Lys-D-Ala-D-Ala)](n)-di-trans,octa-cis-undecaprenyl diphosphate + beta-D-GlcNAc-(1-&gt;4)-Mur2Ac(oyl-L-Ala-gamma-D-Glu-L-Lys-D-Ala-D-Ala)-di-trans,octa-cis-undecaprenyl diphosphate = [GlcNAc-(1-&gt;4)-Mur2Ac(oyl-L-Ala-gamma-D-Glu-L-Lys-D-Ala-D-Ala)](n+1)-di-trans,octa-cis-undecaprenyl diphosphate + di-trans,octa-cis-undecaprenyl diphosphate + H(+)</text>
        <dbReference type="Rhea" id="RHEA:23708"/>
        <dbReference type="Rhea" id="RHEA-COMP:9602"/>
        <dbReference type="Rhea" id="RHEA-COMP:9603"/>
        <dbReference type="ChEBI" id="CHEBI:15378"/>
        <dbReference type="ChEBI" id="CHEBI:58405"/>
        <dbReference type="ChEBI" id="CHEBI:60033"/>
        <dbReference type="ChEBI" id="CHEBI:78435"/>
        <dbReference type="EC" id="2.4.99.28"/>
    </reaction>
</comment>
<dbReference type="FunFam" id="1.10.3810.10:FF:000001">
    <property type="entry name" value="Penicillin-binding protein 1A"/>
    <property type="match status" value="1"/>
</dbReference>
<dbReference type="GO" id="GO:0030288">
    <property type="term" value="C:outer membrane-bounded periplasmic space"/>
    <property type="evidence" value="ECO:0007669"/>
    <property type="project" value="TreeGrafter"/>
</dbReference>
<keyword evidence="7" id="KW-0645">Protease</keyword>
<evidence type="ECO:0000313" key="21">
    <source>
        <dbReference type="Proteomes" id="UP000066049"/>
    </source>
</evidence>
<comment type="pathway">
    <text evidence="2">Cell wall biogenesis; peptidoglycan biosynthesis.</text>
</comment>
<evidence type="ECO:0000256" key="8">
    <source>
        <dbReference type="ARBA" id="ARBA00022676"/>
    </source>
</evidence>
<dbReference type="InterPro" id="IPR050396">
    <property type="entry name" value="Glycosyltr_51/Transpeptidase"/>
</dbReference>
<evidence type="ECO:0000259" key="19">
    <source>
        <dbReference type="Pfam" id="PF00912"/>
    </source>
</evidence>
<dbReference type="Pfam" id="PF00912">
    <property type="entry name" value="Transgly"/>
    <property type="match status" value="1"/>
</dbReference>